<sequence length="274" mass="31371">YLDNTPDELLDSKRFYPEGDQIDRLLEHACLVNIVLPYYNLPGIGVNQCCLRYDILKTSQYPNVAASSLFAHFITALRLQKPCHIVGGGQFEVGSDDEPIKNPASWNRTTVHNPKDAGRYSKNDIEVASNITKDLLEIRQSNDERQLESAIIYFSQVTQGFSVSLQLSYLGLWAALEALFKPYKLKYITIARRITAYLSGFLANNGDLENWLKDEYKMRRNTFIHGSHIAPPDLQNRRKGKDALRKLHEVTRLCLLGFLSMEKSERRQVSKRMS</sequence>
<dbReference type="AlphaFoldDB" id="X1HRM2"/>
<name>X1HRM2_9ZZZZ</name>
<organism evidence="1">
    <name type="scientific">marine sediment metagenome</name>
    <dbReference type="NCBI Taxonomy" id="412755"/>
    <lineage>
        <taxon>unclassified sequences</taxon>
        <taxon>metagenomes</taxon>
        <taxon>ecological metagenomes</taxon>
    </lineage>
</organism>
<gene>
    <name evidence="1" type="ORF">S03H2_38469</name>
</gene>
<dbReference type="EMBL" id="BARU01023724">
    <property type="protein sequence ID" value="GAH56454.1"/>
    <property type="molecule type" value="Genomic_DNA"/>
</dbReference>
<feature type="non-terminal residue" evidence="1">
    <location>
        <position position="1"/>
    </location>
</feature>
<protein>
    <recommendedName>
        <fullName evidence="2">Apea-like HEPN domain-containing protein</fullName>
    </recommendedName>
</protein>
<evidence type="ECO:0008006" key="2">
    <source>
        <dbReference type="Google" id="ProtNLM"/>
    </source>
</evidence>
<evidence type="ECO:0000313" key="1">
    <source>
        <dbReference type="EMBL" id="GAH56454.1"/>
    </source>
</evidence>
<accession>X1HRM2</accession>
<comment type="caution">
    <text evidence="1">The sequence shown here is derived from an EMBL/GenBank/DDBJ whole genome shotgun (WGS) entry which is preliminary data.</text>
</comment>
<proteinExistence type="predicted"/>
<reference evidence="1" key="1">
    <citation type="journal article" date="2014" name="Front. Microbiol.">
        <title>High frequency of phylogenetically diverse reductive dehalogenase-homologous genes in deep subseafloor sedimentary metagenomes.</title>
        <authorList>
            <person name="Kawai M."/>
            <person name="Futagami T."/>
            <person name="Toyoda A."/>
            <person name="Takaki Y."/>
            <person name="Nishi S."/>
            <person name="Hori S."/>
            <person name="Arai W."/>
            <person name="Tsubouchi T."/>
            <person name="Morono Y."/>
            <person name="Uchiyama I."/>
            <person name="Ito T."/>
            <person name="Fujiyama A."/>
            <person name="Inagaki F."/>
            <person name="Takami H."/>
        </authorList>
    </citation>
    <scope>NUCLEOTIDE SEQUENCE</scope>
    <source>
        <strain evidence="1">Expedition CK06-06</strain>
    </source>
</reference>